<dbReference type="Gene3D" id="2.60.120.620">
    <property type="entry name" value="q2cbj1_9rhob like domain"/>
    <property type="match status" value="1"/>
</dbReference>
<accession>A0ABS4PLX8</accession>
<dbReference type="RefSeq" id="WP_209664007.1">
    <property type="nucleotide sequence ID" value="NZ_JAGGMS010000001.1"/>
</dbReference>
<dbReference type="EMBL" id="JAGGMS010000001">
    <property type="protein sequence ID" value="MBP2180436.1"/>
    <property type="molecule type" value="Genomic_DNA"/>
</dbReference>
<keyword evidence="4" id="KW-1185">Reference proteome</keyword>
<dbReference type="PANTHER" id="PTHR20883">
    <property type="entry name" value="PHYTANOYL-COA DIOXYGENASE DOMAIN CONTAINING 1"/>
    <property type="match status" value="1"/>
</dbReference>
<evidence type="ECO:0000256" key="2">
    <source>
        <dbReference type="ARBA" id="ARBA00023004"/>
    </source>
</evidence>
<dbReference type="InterPro" id="IPR008775">
    <property type="entry name" value="Phytyl_CoA_dOase-like"/>
</dbReference>
<protein>
    <recommendedName>
        <fullName evidence="5">Ectoine hydroxylase-related dioxygenase, phytanoyl-CoA dioxygenase (PhyH) family</fullName>
    </recommendedName>
</protein>
<comment type="caution">
    <text evidence="3">The sequence shown here is derived from an EMBL/GenBank/DDBJ whole genome shotgun (WGS) entry which is preliminary data.</text>
</comment>
<name>A0ABS4PLX8_9PSEU</name>
<evidence type="ECO:0008006" key="5">
    <source>
        <dbReference type="Google" id="ProtNLM"/>
    </source>
</evidence>
<dbReference type="Pfam" id="PF05721">
    <property type="entry name" value="PhyH"/>
    <property type="match status" value="1"/>
</dbReference>
<sequence length="281" mass="30691">MGASLTRFGPDADPAEVAETLETDGGAIVTAFAGKSMLDGLWADLQPVLESGDYGADEFSGHRTKRIASLFARAPRLAELVVQPVFLDTARKLIERPVKVWFGEAQASLAPNVQISASQVIQIWPGEGEQPLHRDDSSHLIPYPAPIRRVQMMLALSEFTAENGGTLVIPGSHRWDDEQPPKLADAIATEMEPGSALLWVGGTYHGGGRNTAETPRTGLTVSMVAGNMRQEENQYLAVPREIVREYPEQVRRLLGYNTCPPFLGWHESADPYHLVADPVEV</sequence>
<keyword evidence="2" id="KW-0408">Iron</keyword>
<dbReference type="SUPFAM" id="SSF51197">
    <property type="entry name" value="Clavaminate synthase-like"/>
    <property type="match status" value="1"/>
</dbReference>
<reference evidence="3 4" key="1">
    <citation type="submission" date="2021-03" db="EMBL/GenBank/DDBJ databases">
        <title>Sequencing the genomes of 1000 actinobacteria strains.</title>
        <authorList>
            <person name="Klenk H.-P."/>
        </authorList>
    </citation>
    <scope>NUCLEOTIDE SEQUENCE [LARGE SCALE GENOMIC DNA]</scope>
    <source>
        <strain evidence="3 4">DSM 45510</strain>
    </source>
</reference>
<dbReference type="Proteomes" id="UP000741013">
    <property type="component" value="Unassembled WGS sequence"/>
</dbReference>
<evidence type="ECO:0000313" key="4">
    <source>
        <dbReference type="Proteomes" id="UP000741013"/>
    </source>
</evidence>
<keyword evidence="1" id="KW-0479">Metal-binding</keyword>
<proteinExistence type="predicted"/>
<gene>
    <name evidence="3" type="ORF">JOM49_001962</name>
</gene>
<evidence type="ECO:0000256" key="1">
    <source>
        <dbReference type="ARBA" id="ARBA00022723"/>
    </source>
</evidence>
<organism evidence="3 4">
    <name type="scientific">Amycolatopsis magusensis</name>
    <dbReference type="NCBI Taxonomy" id="882444"/>
    <lineage>
        <taxon>Bacteria</taxon>
        <taxon>Bacillati</taxon>
        <taxon>Actinomycetota</taxon>
        <taxon>Actinomycetes</taxon>
        <taxon>Pseudonocardiales</taxon>
        <taxon>Pseudonocardiaceae</taxon>
        <taxon>Amycolatopsis</taxon>
    </lineage>
</organism>
<evidence type="ECO:0000313" key="3">
    <source>
        <dbReference type="EMBL" id="MBP2180436.1"/>
    </source>
</evidence>
<dbReference type="PANTHER" id="PTHR20883:SF15">
    <property type="entry name" value="PHYTANOYL-COA DIOXYGENASE DOMAIN-CONTAINING PROTEIN 1"/>
    <property type="match status" value="1"/>
</dbReference>